<accession>A0A515D9G9</accession>
<proteinExistence type="predicted"/>
<dbReference type="AlphaFoldDB" id="A0A515D9G9"/>
<dbReference type="KEGG" id="rhf:EUB48_06945"/>
<keyword evidence="2" id="KW-1185">Reference proteome</keyword>
<protein>
    <submittedName>
        <fullName evidence="1">DUF4238 domain-containing protein</fullName>
    </submittedName>
</protein>
<dbReference type="EMBL" id="CP035503">
    <property type="protein sequence ID" value="QDL37049.1"/>
    <property type="molecule type" value="Genomic_DNA"/>
</dbReference>
<gene>
    <name evidence="1" type="ORF">EUB48_06945</name>
</gene>
<reference evidence="1 2" key="1">
    <citation type="submission" date="2019-01" db="EMBL/GenBank/DDBJ databases">
        <title>Genomic insights into a novel species Rhodoferax sp.</title>
        <authorList>
            <person name="Jin L."/>
        </authorList>
    </citation>
    <scope>NUCLEOTIDE SEQUENCE [LARGE SCALE GENOMIC DNA]</scope>
    <source>
        <strain evidence="1 2">CHu59-6-5</strain>
    </source>
</reference>
<organism evidence="1 2">
    <name type="scientific">Rhodoferax sediminis</name>
    <dbReference type="NCBI Taxonomy" id="2509614"/>
    <lineage>
        <taxon>Bacteria</taxon>
        <taxon>Pseudomonadati</taxon>
        <taxon>Pseudomonadota</taxon>
        <taxon>Betaproteobacteria</taxon>
        <taxon>Burkholderiales</taxon>
        <taxon>Comamonadaceae</taxon>
        <taxon>Rhodoferax</taxon>
    </lineage>
</organism>
<evidence type="ECO:0000313" key="1">
    <source>
        <dbReference type="EMBL" id="QDL37049.1"/>
    </source>
</evidence>
<evidence type="ECO:0000313" key="2">
    <source>
        <dbReference type="Proteomes" id="UP000316798"/>
    </source>
</evidence>
<name>A0A515D9G9_9BURK</name>
<dbReference type="Proteomes" id="UP000316798">
    <property type="component" value="Chromosome"/>
</dbReference>
<dbReference type="OrthoDB" id="9148269at2"/>
<sequence>MFLVAENKKHHYVPRFYLRHFTADGRSLSLYNLGRDIVIGNANLKNQCYRDYMYGKDGKQEGSLSLMEGALAELLRRILTYRVLPPPWSPDHESLCVLTLLQNARTAYASDAMDEFSDKMWKQVLKKDSRFPPAMMEKVRVVNTDPANFAIVTMLRLYHLIMDLDYRLLLAHEGSEFITSDNPVVLYNQLLEFESMGSNTGLASKGLQIFFPLSPKVMLTFFDRYVYAFVPRQSIVAPVPTREDMNQLNALQVASALENVYFSSAAADIYRIVTRAKPRRRNRKAKIIVLPEKQTETGSSQLIGGSREDVRTNLSLTFVKLLKPAKRWQAERKKPGLKPVTVVRNPGMVRDHELFHEAVDAKRYQPTEFVRFVREKYDA</sequence>
<dbReference type="Pfam" id="PF14022">
    <property type="entry name" value="DUF4238"/>
    <property type="match status" value="1"/>
</dbReference>
<dbReference type="InterPro" id="IPR025332">
    <property type="entry name" value="DUF4238"/>
</dbReference>